<keyword evidence="4" id="KW-1185">Reference proteome</keyword>
<keyword evidence="2" id="KW-1133">Transmembrane helix</keyword>
<feature type="region of interest" description="Disordered" evidence="1">
    <location>
        <begin position="120"/>
        <end position="139"/>
    </location>
</feature>
<dbReference type="InterPro" id="IPR045428">
    <property type="entry name" value="EACC1"/>
</dbReference>
<proteinExistence type="predicted"/>
<name>A0A561EM76_9ACTN</name>
<keyword evidence="2" id="KW-0472">Membrane</keyword>
<evidence type="ECO:0000256" key="1">
    <source>
        <dbReference type="SAM" id="MobiDB-lite"/>
    </source>
</evidence>
<evidence type="ECO:0000256" key="2">
    <source>
        <dbReference type="SAM" id="Phobius"/>
    </source>
</evidence>
<feature type="transmembrane region" description="Helical" evidence="2">
    <location>
        <begin position="49"/>
        <end position="71"/>
    </location>
</feature>
<reference evidence="3 4" key="1">
    <citation type="submission" date="2019-06" db="EMBL/GenBank/DDBJ databases">
        <title>Sequencing the genomes of 1000 actinobacteria strains.</title>
        <authorList>
            <person name="Klenk H.-P."/>
        </authorList>
    </citation>
    <scope>NUCLEOTIDE SEQUENCE [LARGE SCALE GENOMIC DNA]</scope>
    <source>
        <strain evidence="3 4">DSM 41649</strain>
    </source>
</reference>
<protein>
    <submittedName>
        <fullName evidence="3">Uncharacterized protein</fullName>
    </submittedName>
</protein>
<gene>
    <name evidence="3" type="ORF">FB465_1683</name>
</gene>
<dbReference type="Proteomes" id="UP000318416">
    <property type="component" value="Unassembled WGS sequence"/>
</dbReference>
<dbReference type="EMBL" id="VIVR01000001">
    <property type="protein sequence ID" value="TWE16700.1"/>
    <property type="molecule type" value="Genomic_DNA"/>
</dbReference>
<evidence type="ECO:0000313" key="3">
    <source>
        <dbReference type="EMBL" id="TWE16700.1"/>
    </source>
</evidence>
<organism evidence="3 4">
    <name type="scientific">Kitasatospora atroaurantiaca</name>
    <dbReference type="NCBI Taxonomy" id="285545"/>
    <lineage>
        <taxon>Bacteria</taxon>
        <taxon>Bacillati</taxon>
        <taxon>Actinomycetota</taxon>
        <taxon>Actinomycetes</taxon>
        <taxon>Kitasatosporales</taxon>
        <taxon>Streptomycetaceae</taxon>
        <taxon>Kitasatospora</taxon>
    </lineage>
</organism>
<comment type="caution">
    <text evidence="3">The sequence shown here is derived from an EMBL/GenBank/DDBJ whole genome shotgun (WGS) entry which is preliminary data.</text>
</comment>
<dbReference type="AlphaFoldDB" id="A0A561EM76"/>
<dbReference type="RefSeq" id="WP_145789044.1">
    <property type="nucleotide sequence ID" value="NZ_BAAABR010000002.1"/>
</dbReference>
<dbReference type="Pfam" id="PF19953">
    <property type="entry name" value="EACC1"/>
    <property type="match status" value="1"/>
</dbReference>
<sequence>MTIQITLTGPDCLRQTHLLAGRLGAESAIEDVTTATRPPEPGTMGAAEASVLVTLGLAAIPALAAVLNAYLTTRASHSVRIRSERADGEVREVEVVGVAPAKMEELLLRVFPLPETPAVEPAAAEPAVVEPVALEPTRE</sequence>
<evidence type="ECO:0000313" key="4">
    <source>
        <dbReference type="Proteomes" id="UP000318416"/>
    </source>
</evidence>
<keyword evidence="2" id="KW-0812">Transmembrane</keyword>
<accession>A0A561EM76</accession>